<dbReference type="GO" id="GO:0003676">
    <property type="term" value="F:nucleic acid binding"/>
    <property type="evidence" value="ECO:0007669"/>
    <property type="project" value="InterPro"/>
</dbReference>
<name>A0A0L6VNA7_9BASI</name>
<dbReference type="Proteomes" id="UP000037035">
    <property type="component" value="Unassembled WGS sequence"/>
</dbReference>
<feature type="domain" description="Retrovirus-related Pol polyprotein from transposon TNT 1-94-like beta-barrel" evidence="1">
    <location>
        <begin position="20"/>
        <end position="68"/>
    </location>
</feature>
<protein>
    <recommendedName>
        <fullName evidence="1">Retrovirus-related Pol polyprotein from transposon TNT 1-94-like beta-barrel domain-containing protein</fullName>
    </recommendedName>
</protein>
<dbReference type="InterPro" id="IPR012337">
    <property type="entry name" value="RNaseH-like_sf"/>
</dbReference>
<dbReference type="EMBL" id="LAVV01003276">
    <property type="protein sequence ID" value="KNZ62256.1"/>
    <property type="molecule type" value="Genomic_DNA"/>
</dbReference>
<dbReference type="InterPro" id="IPR054722">
    <property type="entry name" value="PolX-like_BBD"/>
</dbReference>
<evidence type="ECO:0000259" key="1">
    <source>
        <dbReference type="Pfam" id="PF22936"/>
    </source>
</evidence>
<proteinExistence type="predicted"/>
<dbReference type="OrthoDB" id="2193209at2759"/>
<evidence type="ECO:0000313" key="3">
    <source>
        <dbReference type="Proteomes" id="UP000037035"/>
    </source>
</evidence>
<sequence>MSLVSLWIWINNGDPKSRIILDSGASAHIFNEKQYFSNLELKDCDTIKTGKLNATLPIKGIGNVKLKNFQITLYGCLPIDPVSRDHFCYILTGVDNLTEYLAGFPLLKKDDTTDVIIHLLKNKNKRLGYFPTWVCSDGGGEFAGNSIPQKGSLGSPWKLMHGKELPQGFIKPIGTPAITINHH</sequence>
<keyword evidence="3" id="KW-1185">Reference proteome</keyword>
<gene>
    <name evidence="2" type="ORF">VP01_1294g8</name>
</gene>
<evidence type="ECO:0000313" key="2">
    <source>
        <dbReference type="EMBL" id="KNZ62256.1"/>
    </source>
</evidence>
<dbReference type="InterPro" id="IPR036397">
    <property type="entry name" value="RNaseH_sf"/>
</dbReference>
<comment type="caution">
    <text evidence="2">The sequence shown here is derived from an EMBL/GenBank/DDBJ whole genome shotgun (WGS) entry which is preliminary data.</text>
</comment>
<dbReference type="Gene3D" id="3.30.420.10">
    <property type="entry name" value="Ribonuclease H-like superfamily/Ribonuclease H"/>
    <property type="match status" value="1"/>
</dbReference>
<organism evidence="2 3">
    <name type="scientific">Puccinia sorghi</name>
    <dbReference type="NCBI Taxonomy" id="27349"/>
    <lineage>
        <taxon>Eukaryota</taxon>
        <taxon>Fungi</taxon>
        <taxon>Dikarya</taxon>
        <taxon>Basidiomycota</taxon>
        <taxon>Pucciniomycotina</taxon>
        <taxon>Pucciniomycetes</taxon>
        <taxon>Pucciniales</taxon>
        <taxon>Pucciniaceae</taxon>
        <taxon>Puccinia</taxon>
    </lineage>
</organism>
<dbReference type="VEuPathDB" id="FungiDB:VP01_1294g8"/>
<dbReference type="Pfam" id="PF22936">
    <property type="entry name" value="Pol_BBD"/>
    <property type="match status" value="1"/>
</dbReference>
<reference evidence="2 3" key="1">
    <citation type="submission" date="2015-08" db="EMBL/GenBank/DDBJ databases">
        <title>Next Generation Sequencing and Analysis of the Genome of Puccinia sorghi L Schw, the Causal Agent of Maize Common Rust.</title>
        <authorList>
            <person name="Rochi L."/>
            <person name="Burguener G."/>
            <person name="Darino M."/>
            <person name="Turjanski A."/>
            <person name="Kreff E."/>
            <person name="Dieguez M.J."/>
            <person name="Sacco F."/>
        </authorList>
    </citation>
    <scope>NUCLEOTIDE SEQUENCE [LARGE SCALE GENOMIC DNA]</scope>
    <source>
        <strain evidence="2 3">RO10H11247</strain>
    </source>
</reference>
<accession>A0A0L6VNA7</accession>
<dbReference type="SUPFAM" id="SSF53098">
    <property type="entry name" value="Ribonuclease H-like"/>
    <property type="match status" value="1"/>
</dbReference>
<dbReference type="AlphaFoldDB" id="A0A0L6VNA7"/>